<dbReference type="SMART" id="SM00448">
    <property type="entry name" value="REC"/>
    <property type="match status" value="1"/>
</dbReference>
<evidence type="ECO:0000259" key="5">
    <source>
        <dbReference type="PROSITE" id="PS50109"/>
    </source>
</evidence>
<evidence type="ECO:0000256" key="2">
    <source>
        <dbReference type="ARBA" id="ARBA00012438"/>
    </source>
</evidence>
<evidence type="ECO:0000256" key="3">
    <source>
        <dbReference type="ARBA" id="ARBA00022553"/>
    </source>
</evidence>
<dbReference type="PANTHER" id="PTHR43547">
    <property type="entry name" value="TWO-COMPONENT HISTIDINE KINASE"/>
    <property type="match status" value="1"/>
</dbReference>
<dbReference type="EC" id="2.7.13.3" evidence="2"/>
<dbReference type="PANTHER" id="PTHR43547:SF2">
    <property type="entry name" value="HYBRID SIGNAL TRANSDUCTION HISTIDINE KINASE C"/>
    <property type="match status" value="1"/>
</dbReference>
<comment type="caution">
    <text evidence="7">The sequence shown here is derived from an EMBL/GenBank/DDBJ whole genome shotgun (WGS) entry which is preliminary data.</text>
</comment>
<dbReference type="SUPFAM" id="SSF55874">
    <property type="entry name" value="ATPase domain of HSP90 chaperone/DNA topoisomerase II/histidine kinase"/>
    <property type="match status" value="1"/>
</dbReference>
<dbReference type="Pfam" id="PF02518">
    <property type="entry name" value="HATPase_c"/>
    <property type="match status" value="1"/>
</dbReference>
<evidence type="ECO:0000256" key="1">
    <source>
        <dbReference type="ARBA" id="ARBA00000085"/>
    </source>
</evidence>
<dbReference type="PROSITE" id="PS50109">
    <property type="entry name" value="HIS_KIN"/>
    <property type="match status" value="1"/>
</dbReference>
<dbReference type="AlphaFoldDB" id="A0A7X1B3W2"/>
<protein>
    <recommendedName>
        <fullName evidence="2">histidine kinase</fullName>
        <ecNumber evidence="2">2.7.13.3</ecNumber>
    </recommendedName>
</protein>
<dbReference type="InterPro" id="IPR004358">
    <property type="entry name" value="Sig_transdc_His_kin-like_C"/>
</dbReference>
<sequence>MTGQYDYKSFRVLFVDDEEQTTDLVREYLMDTFDVVTAYDAETAWDKFSESPDSFAVVVTDQRMPGAQGTELLENIRQSRPRTIRILCTAYADIDAAISAVNEGAIYKYITKPVETPELEISIMRAMEFYLIQRERDLLMKEKLSALQRLMMTDRLISLGIFAAGLNHHMRNGLTAVKTFLDLAPLKLQSEDVDLERLRNPNYWNNFYATAQDSIAKVMELLKEVQKIPEAPSAPNETEVDVNAALNRALDQNRSELARRSISVEFQPDQVPNVIADGPMIDRLFELIIKDEAENAKDGGRLVISVEKKQGNGNYDGVKVVLQDDGPGLSASNLQCLFDPFFTRSNKPDQYGVNLLASYFLVHHHSGSIIAEKSEMGGVRFEIWLPLEPAQIPSLGGEEAFLSRVMEAERAWEKKLLGY</sequence>
<gene>
    <name evidence="7" type="ORF">H5P27_02700</name>
</gene>
<accession>A0A7X1B3W2</accession>
<organism evidence="7 8">
    <name type="scientific">Pelagicoccus albus</name>
    <dbReference type="NCBI Taxonomy" id="415222"/>
    <lineage>
        <taxon>Bacteria</taxon>
        <taxon>Pseudomonadati</taxon>
        <taxon>Verrucomicrobiota</taxon>
        <taxon>Opitutia</taxon>
        <taxon>Puniceicoccales</taxon>
        <taxon>Pelagicoccaceae</taxon>
        <taxon>Pelagicoccus</taxon>
    </lineage>
</organism>
<keyword evidence="3 4" id="KW-0597">Phosphoprotein</keyword>
<proteinExistence type="predicted"/>
<dbReference type="RefSeq" id="WP_185658834.1">
    <property type="nucleotide sequence ID" value="NZ_CAWPOO010000005.1"/>
</dbReference>
<dbReference type="Gene3D" id="3.40.50.2300">
    <property type="match status" value="1"/>
</dbReference>
<dbReference type="Gene3D" id="3.30.565.10">
    <property type="entry name" value="Histidine kinase-like ATPase, C-terminal domain"/>
    <property type="match status" value="1"/>
</dbReference>
<feature type="domain" description="Histidine kinase" evidence="5">
    <location>
        <begin position="165"/>
        <end position="389"/>
    </location>
</feature>
<evidence type="ECO:0000313" key="8">
    <source>
        <dbReference type="Proteomes" id="UP000526501"/>
    </source>
</evidence>
<evidence type="ECO:0000256" key="4">
    <source>
        <dbReference type="PROSITE-ProRule" id="PRU00169"/>
    </source>
</evidence>
<dbReference type="InterPro" id="IPR011006">
    <property type="entry name" value="CheY-like_superfamily"/>
</dbReference>
<evidence type="ECO:0000259" key="6">
    <source>
        <dbReference type="PROSITE" id="PS50110"/>
    </source>
</evidence>
<dbReference type="SMART" id="SM00387">
    <property type="entry name" value="HATPase_c"/>
    <property type="match status" value="1"/>
</dbReference>
<reference evidence="7 8" key="1">
    <citation type="submission" date="2020-07" db="EMBL/GenBank/DDBJ databases">
        <authorList>
            <person name="Feng X."/>
        </authorList>
    </citation>
    <scope>NUCLEOTIDE SEQUENCE [LARGE SCALE GENOMIC DNA]</scope>
    <source>
        <strain evidence="7 8">JCM23202</strain>
    </source>
</reference>
<name>A0A7X1B3W2_9BACT</name>
<dbReference type="Pfam" id="PF00072">
    <property type="entry name" value="Response_reg"/>
    <property type="match status" value="1"/>
</dbReference>
<dbReference type="InterPro" id="IPR005467">
    <property type="entry name" value="His_kinase_dom"/>
</dbReference>
<keyword evidence="7" id="KW-0418">Kinase</keyword>
<dbReference type="InterPro" id="IPR036890">
    <property type="entry name" value="HATPase_C_sf"/>
</dbReference>
<evidence type="ECO:0000313" key="7">
    <source>
        <dbReference type="EMBL" id="MBC2604944.1"/>
    </source>
</evidence>
<dbReference type="PRINTS" id="PR00344">
    <property type="entry name" value="BCTRLSENSOR"/>
</dbReference>
<dbReference type="InterPro" id="IPR003594">
    <property type="entry name" value="HATPase_dom"/>
</dbReference>
<comment type="catalytic activity">
    <reaction evidence="1">
        <text>ATP + protein L-histidine = ADP + protein N-phospho-L-histidine.</text>
        <dbReference type="EC" id="2.7.13.3"/>
    </reaction>
</comment>
<feature type="domain" description="Response regulatory" evidence="6">
    <location>
        <begin position="11"/>
        <end position="127"/>
    </location>
</feature>
<dbReference type="GO" id="GO:0000155">
    <property type="term" value="F:phosphorelay sensor kinase activity"/>
    <property type="evidence" value="ECO:0007669"/>
    <property type="project" value="TreeGrafter"/>
</dbReference>
<feature type="modified residue" description="4-aspartylphosphate" evidence="4">
    <location>
        <position position="61"/>
    </location>
</feature>
<dbReference type="InterPro" id="IPR001789">
    <property type="entry name" value="Sig_transdc_resp-reg_receiver"/>
</dbReference>
<keyword evidence="7" id="KW-0808">Transferase</keyword>
<dbReference type="Proteomes" id="UP000526501">
    <property type="component" value="Unassembled WGS sequence"/>
</dbReference>
<dbReference type="PROSITE" id="PS50110">
    <property type="entry name" value="RESPONSE_REGULATORY"/>
    <property type="match status" value="1"/>
</dbReference>
<dbReference type="EMBL" id="JACHVC010000005">
    <property type="protein sequence ID" value="MBC2604944.1"/>
    <property type="molecule type" value="Genomic_DNA"/>
</dbReference>
<keyword evidence="8" id="KW-1185">Reference proteome</keyword>
<dbReference type="SUPFAM" id="SSF52172">
    <property type="entry name" value="CheY-like"/>
    <property type="match status" value="1"/>
</dbReference>